<organism evidence="2">
    <name type="scientific">Oryza brachyantha</name>
    <name type="common">malo sina</name>
    <dbReference type="NCBI Taxonomy" id="4533"/>
    <lineage>
        <taxon>Eukaryota</taxon>
        <taxon>Viridiplantae</taxon>
        <taxon>Streptophyta</taxon>
        <taxon>Embryophyta</taxon>
        <taxon>Tracheophyta</taxon>
        <taxon>Spermatophyta</taxon>
        <taxon>Magnoliopsida</taxon>
        <taxon>Liliopsida</taxon>
        <taxon>Poales</taxon>
        <taxon>Poaceae</taxon>
        <taxon>BOP clade</taxon>
        <taxon>Oryzoideae</taxon>
        <taxon>Oryzeae</taxon>
        <taxon>Oryzinae</taxon>
        <taxon>Oryza</taxon>
    </lineage>
</organism>
<evidence type="ECO:0000313" key="2">
    <source>
        <dbReference type="EnsemblPlants" id="OB0039G10050.1"/>
    </source>
</evidence>
<dbReference type="EnsemblPlants" id="OB0039G10050.1">
    <property type="protein sequence ID" value="OB0039G10050.1"/>
    <property type="gene ID" value="OB0039G10050"/>
</dbReference>
<dbReference type="HOGENOM" id="CLU_2658504_0_0_1"/>
<dbReference type="Proteomes" id="UP000006038">
    <property type="component" value="Unassembled WGS sequence"/>
</dbReference>
<feature type="region of interest" description="Disordered" evidence="1">
    <location>
        <begin position="1"/>
        <end position="22"/>
    </location>
</feature>
<dbReference type="Gramene" id="OB0039G10050.1">
    <property type="protein sequence ID" value="OB0039G10050.1"/>
    <property type="gene ID" value="OB0039G10050"/>
</dbReference>
<dbReference type="AlphaFoldDB" id="J3KU31"/>
<evidence type="ECO:0000256" key="1">
    <source>
        <dbReference type="SAM" id="MobiDB-lite"/>
    </source>
</evidence>
<accession>J3KU31</accession>
<name>J3KU31_ORYBR</name>
<proteinExistence type="predicted"/>
<sequence>MHVRSTKGTHLGGLASSANSLTPHLAPVPAVAAAAVTNTTTTTTKNLSFSSSRELDDHGYRLPAAVAASEAKAEQL</sequence>
<keyword evidence="3" id="KW-1185">Reference proteome</keyword>
<protein>
    <submittedName>
        <fullName evidence="2">Uncharacterized protein</fullName>
    </submittedName>
</protein>
<evidence type="ECO:0000313" key="3">
    <source>
        <dbReference type="Proteomes" id="UP000006038"/>
    </source>
</evidence>
<reference evidence="2" key="1">
    <citation type="submission" date="2015-06" db="UniProtKB">
        <authorList>
            <consortium name="EnsemblPlants"/>
        </authorList>
    </citation>
    <scope>IDENTIFICATION</scope>
</reference>